<feature type="chain" id="PRO_5006621297" description="Membrane-associated protein" evidence="2">
    <location>
        <begin position="25"/>
        <end position="1014"/>
    </location>
</feature>
<protein>
    <recommendedName>
        <fullName evidence="5">Membrane-associated protein</fullName>
    </recommendedName>
</protein>
<dbReference type="OrthoDB" id="413746at2759"/>
<evidence type="ECO:0008006" key="5">
    <source>
        <dbReference type="Google" id="ProtNLM"/>
    </source>
</evidence>
<evidence type="ECO:0000313" key="3">
    <source>
        <dbReference type="EMBL" id="CUE63981.1"/>
    </source>
</evidence>
<dbReference type="VEuPathDB" id="TriTrypDB:BSAL_50365"/>
<dbReference type="EMBL" id="CYKH01000040">
    <property type="protein sequence ID" value="CUE63981.1"/>
    <property type="molecule type" value="Genomic_DNA"/>
</dbReference>
<proteinExistence type="predicted"/>
<feature type="compositionally biased region" description="Basic and acidic residues" evidence="1">
    <location>
        <begin position="126"/>
        <end position="147"/>
    </location>
</feature>
<feature type="region of interest" description="Disordered" evidence="1">
    <location>
        <begin position="381"/>
        <end position="439"/>
    </location>
</feature>
<sequence>MSLKRAYAIIALLSLLHLWNLSNSLLPPSSQTLSAPLTGTTFSTTCGHEKQQQQVCNCSQPPSTSRSTNEHQQQYYDRTDSKVHETPPPAFLPNTVDDTVVKESETDSPSPLPKEEFIDQAASSTSDEKSSQSNDSRNDDRDEDSSRKTSSTAAGNVAAAQYVAKHAHGSFFPKTRSLCTAKDDMMFVLAWRPRFIVSHIEEIRMRLRKRIVLLCPNSEAYATSLELFASPEGQQLYGNIQVFLFEHHGNRATLTNGYYMLVAVGHYLRVVLADDCRVQLRLPPLTMNPSDPRHANLVEKRMDGVKVFVFDPLRAAVCSNPFSSVPKKKLFVVPAPIDTSQFYEYHHFLLSKAWRDDYVGTGITLPASNVDVDDAVTLAPPLEQQDTPATPTPTTSDDNDVGGATTERSRGGGVEEGETEIATSKRIPSLQDNDASLKPSSSSFTVSSAAIGGSATAVQEFSAMLESVVAHLPSFFSNLSTLGEMSKGPRSPKLALGLEPLLTNVTMMWLRSPLKPGSGRSPRQVKVMRFVQFPSTTFCPQFQAAARFCHRYATRPKLVVDYHHCDPRGPSPLTHHVALPSTFNDETFESMVQGMCHTNFPYKTVRIAQSAYKPAAVEVTPARYLNAWQSWQPVDSFEKHTRAKVDGESVGLPDGSALPACDGNHTRRNVVITVAAGYHADKVKWMTRTFLRYRRKCDIMVILVTRYSGEYASVASKKNGVYLIKLKKFMTTVPEGTWKLFGCPMVLSRIELLRYVLQHEIIPKWDPHYVLMIDARDTFFQSNPFEALARVESDAREQGHLTGEHKEDFLGMPAMSYGWGNMELRVPQRFLMNRQWATSLFPDAMFDAMRTVPLYWEQPTPTTSSSVQNASSLSSSPLPPPLFNRSSSYQAFPALCGGMYFGTARAMVDFFDIFVATAAASAKPCDANDQGLLLGLVPFGISVASFPHPVLLLDPLQSHFTNEPDNGLSIRSDAKAVTTINCQGEPMAVLHQFIPNFKGVVAQLKKQLSSKWSL</sequence>
<dbReference type="Proteomes" id="UP000051952">
    <property type="component" value="Unassembled WGS sequence"/>
</dbReference>
<feature type="region of interest" description="Disordered" evidence="1">
    <location>
        <begin position="56"/>
        <end position="154"/>
    </location>
</feature>
<evidence type="ECO:0000256" key="1">
    <source>
        <dbReference type="SAM" id="MobiDB-lite"/>
    </source>
</evidence>
<dbReference type="AlphaFoldDB" id="A0A0S4IK83"/>
<keyword evidence="4" id="KW-1185">Reference proteome</keyword>
<name>A0A0S4IK83_BODSA</name>
<reference evidence="4" key="1">
    <citation type="submission" date="2015-09" db="EMBL/GenBank/DDBJ databases">
        <authorList>
            <consortium name="Pathogen Informatics"/>
        </authorList>
    </citation>
    <scope>NUCLEOTIDE SEQUENCE [LARGE SCALE GENOMIC DNA]</scope>
    <source>
        <strain evidence="4">Lake Konstanz</strain>
    </source>
</reference>
<keyword evidence="2" id="KW-0732">Signal</keyword>
<feature type="compositionally biased region" description="Polar residues" evidence="1">
    <location>
        <begin position="56"/>
        <end position="76"/>
    </location>
</feature>
<gene>
    <name evidence="3" type="ORF">BSAL_50365</name>
</gene>
<accession>A0A0S4IK83</accession>
<organism evidence="3 4">
    <name type="scientific">Bodo saltans</name>
    <name type="common">Flagellated protozoan</name>
    <dbReference type="NCBI Taxonomy" id="75058"/>
    <lineage>
        <taxon>Eukaryota</taxon>
        <taxon>Discoba</taxon>
        <taxon>Euglenozoa</taxon>
        <taxon>Kinetoplastea</taxon>
        <taxon>Metakinetoplastina</taxon>
        <taxon>Eubodonida</taxon>
        <taxon>Bodonidae</taxon>
        <taxon>Bodo</taxon>
    </lineage>
</organism>
<feature type="signal peptide" evidence="2">
    <location>
        <begin position="1"/>
        <end position="24"/>
    </location>
</feature>
<evidence type="ECO:0000256" key="2">
    <source>
        <dbReference type="SAM" id="SignalP"/>
    </source>
</evidence>
<evidence type="ECO:0000313" key="4">
    <source>
        <dbReference type="Proteomes" id="UP000051952"/>
    </source>
</evidence>